<dbReference type="Proteomes" id="UP000681967">
    <property type="component" value="Unassembled WGS sequence"/>
</dbReference>
<protein>
    <submittedName>
        <fullName evidence="3">Uncharacterized protein</fullName>
    </submittedName>
</protein>
<dbReference type="EMBL" id="CAJOBH010092900">
    <property type="protein sequence ID" value="CAF4573916.1"/>
    <property type="molecule type" value="Genomic_DNA"/>
</dbReference>
<dbReference type="EMBL" id="CAJOBI010101779">
    <property type="protein sequence ID" value="CAF4591322.1"/>
    <property type="molecule type" value="Genomic_DNA"/>
</dbReference>
<dbReference type="AlphaFoldDB" id="A0A8S2YZI1"/>
<reference evidence="3" key="1">
    <citation type="submission" date="2021-02" db="EMBL/GenBank/DDBJ databases">
        <authorList>
            <person name="Nowell W R."/>
        </authorList>
    </citation>
    <scope>NUCLEOTIDE SEQUENCE</scope>
</reference>
<feature type="non-terminal residue" evidence="3">
    <location>
        <position position="1"/>
    </location>
</feature>
<comment type="caution">
    <text evidence="3">The sequence shown here is derived from an EMBL/GenBank/DDBJ whole genome shotgun (WGS) entry which is preliminary data.</text>
</comment>
<name>A0A8S2YZI1_9BILA</name>
<evidence type="ECO:0000313" key="1">
    <source>
        <dbReference type="EMBL" id="CAF4566048.1"/>
    </source>
</evidence>
<dbReference type="Proteomes" id="UP000676336">
    <property type="component" value="Unassembled WGS sequence"/>
</dbReference>
<accession>A0A8S2YZI1</accession>
<dbReference type="Proteomes" id="UP000681720">
    <property type="component" value="Unassembled WGS sequence"/>
</dbReference>
<proteinExistence type="predicted"/>
<evidence type="ECO:0000313" key="2">
    <source>
        <dbReference type="EMBL" id="CAF4573916.1"/>
    </source>
</evidence>
<gene>
    <name evidence="2" type="ORF">BYL167_LOCUS39028</name>
    <name evidence="1" type="ORF">GIL414_LOCUS37459</name>
    <name evidence="3" type="ORF">SMN809_LOCUS38697</name>
</gene>
<evidence type="ECO:0000313" key="3">
    <source>
        <dbReference type="EMBL" id="CAF4591322.1"/>
    </source>
</evidence>
<evidence type="ECO:0000313" key="4">
    <source>
        <dbReference type="Proteomes" id="UP000676336"/>
    </source>
</evidence>
<dbReference type="EMBL" id="CAJOBJ010096245">
    <property type="protein sequence ID" value="CAF4566048.1"/>
    <property type="molecule type" value="Genomic_DNA"/>
</dbReference>
<organism evidence="3 4">
    <name type="scientific">Rotaria magnacalcarata</name>
    <dbReference type="NCBI Taxonomy" id="392030"/>
    <lineage>
        <taxon>Eukaryota</taxon>
        <taxon>Metazoa</taxon>
        <taxon>Spiralia</taxon>
        <taxon>Gnathifera</taxon>
        <taxon>Rotifera</taxon>
        <taxon>Eurotatoria</taxon>
        <taxon>Bdelloidea</taxon>
        <taxon>Philodinida</taxon>
        <taxon>Philodinidae</taxon>
        <taxon>Rotaria</taxon>
    </lineage>
</organism>
<sequence length="41" mass="5163">LQWLRKHPHVQHEISEMQEEQRQHQHSVNHNYFIFLVCINQ</sequence>